<evidence type="ECO:0000313" key="1">
    <source>
        <dbReference type="EMBL" id="KZS00509.1"/>
    </source>
</evidence>
<dbReference type="Proteomes" id="UP000076858">
    <property type="component" value="Unassembled WGS sequence"/>
</dbReference>
<dbReference type="AlphaFoldDB" id="A0A164HS47"/>
<comment type="caution">
    <text evidence="1">The sequence shown here is derived from an EMBL/GenBank/DDBJ whole genome shotgun (WGS) entry which is preliminary data.</text>
</comment>
<keyword evidence="2" id="KW-1185">Reference proteome</keyword>
<accession>A0A164HS47</accession>
<evidence type="ECO:0000313" key="2">
    <source>
        <dbReference type="Proteomes" id="UP000076858"/>
    </source>
</evidence>
<sequence>MNNNNPKINWEKDIKGQSHTLTHNQLFDGEVGVNRWKVHNAAKLI</sequence>
<dbReference type="EMBL" id="LRGB01009683">
    <property type="protein sequence ID" value="KZS00509.1"/>
    <property type="molecule type" value="Genomic_DNA"/>
</dbReference>
<reference evidence="1 2" key="1">
    <citation type="submission" date="2016-03" db="EMBL/GenBank/DDBJ databases">
        <title>EvidentialGene: Evidence-directed Construction of Genes on Genomes.</title>
        <authorList>
            <person name="Gilbert D.G."/>
            <person name="Choi J.-H."/>
            <person name="Mockaitis K."/>
            <person name="Colbourne J."/>
            <person name="Pfrender M."/>
        </authorList>
    </citation>
    <scope>NUCLEOTIDE SEQUENCE [LARGE SCALE GENOMIC DNA]</scope>
    <source>
        <strain evidence="1 2">Xinb3</strain>
        <tissue evidence="1">Complete organism</tissue>
    </source>
</reference>
<gene>
    <name evidence="1" type="ORF">APZ42_003163</name>
</gene>
<name>A0A164HS47_9CRUS</name>
<proteinExistence type="predicted"/>
<organism evidence="1 2">
    <name type="scientific">Daphnia magna</name>
    <dbReference type="NCBI Taxonomy" id="35525"/>
    <lineage>
        <taxon>Eukaryota</taxon>
        <taxon>Metazoa</taxon>
        <taxon>Ecdysozoa</taxon>
        <taxon>Arthropoda</taxon>
        <taxon>Crustacea</taxon>
        <taxon>Branchiopoda</taxon>
        <taxon>Diplostraca</taxon>
        <taxon>Cladocera</taxon>
        <taxon>Anomopoda</taxon>
        <taxon>Daphniidae</taxon>
        <taxon>Daphnia</taxon>
    </lineage>
</organism>
<protein>
    <submittedName>
        <fullName evidence="1">Uncharacterized protein</fullName>
    </submittedName>
</protein>